<organism evidence="1 2">
    <name type="scientific">Pseudovirgaria hyperparasitica</name>
    <dbReference type="NCBI Taxonomy" id="470096"/>
    <lineage>
        <taxon>Eukaryota</taxon>
        <taxon>Fungi</taxon>
        <taxon>Dikarya</taxon>
        <taxon>Ascomycota</taxon>
        <taxon>Pezizomycotina</taxon>
        <taxon>Dothideomycetes</taxon>
        <taxon>Dothideomycetes incertae sedis</taxon>
        <taxon>Acrospermales</taxon>
        <taxon>Acrospermaceae</taxon>
        <taxon>Pseudovirgaria</taxon>
    </lineage>
</organism>
<name>A0A6A6W783_9PEZI</name>
<dbReference type="Proteomes" id="UP000799437">
    <property type="component" value="Unassembled WGS sequence"/>
</dbReference>
<evidence type="ECO:0000313" key="2">
    <source>
        <dbReference type="Proteomes" id="UP000799437"/>
    </source>
</evidence>
<dbReference type="EMBL" id="ML996572">
    <property type="protein sequence ID" value="KAF2757884.1"/>
    <property type="molecule type" value="Genomic_DNA"/>
</dbReference>
<dbReference type="AlphaFoldDB" id="A0A6A6W783"/>
<keyword evidence="2" id="KW-1185">Reference proteome</keyword>
<proteinExistence type="predicted"/>
<sequence>MAHVQCLASTRSSLHPLKAQVQCLANTRSSPIQGSGSVSGKHLFKPLRPHFGMAQVQCPASTRSSLSVLSSLPRLKFSVWQALVQAAPSQGSSSVSGKHLFKPPSPFSLSRLTFKCLAKHSFKPSPF</sequence>
<protein>
    <submittedName>
        <fullName evidence="1">Uncharacterized protein</fullName>
    </submittedName>
</protein>
<reference evidence="1" key="1">
    <citation type="journal article" date="2020" name="Stud. Mycol.">
        <title>101 Dothideomycetes genomes: a test case for predicting lifestyles and emergence of pathogens.</title>
        <authorList>
            <person name="Haridas S."/>
            <person name="Albert R."/>
            <person name="Binder M."/>
            <person name="Bloem J."/>
            <person name="Labutti K."/>
            <person name="Salamov A."/>
            <person name="Andreopoulos B."/>
            <person name="Baker S."/>
            <person name="Barry K."/>
            <person name="Bills G."/>
            <person name="Bluhm B."/>
            <person name="Cannon C."/>
            <person name="Castanera R."/>
            <person name="Culley D."/>
            <person name="Daum C."/>
            <person name="Ezra D."/>
            <person name="Gonzalez J."/>
            <person name="Henrissat B."/>
            <person name="Kuo A."/>
            <person name="Liang C."/>
            <person name="Lipzen A."/>
            <person name="Lutzoni F."/>
            <person name="Magnuson J."/>
            <person name="Mondo S."/>
            <person name="Nolan M."/>
            <person name="Ohm R."/>
            <person name="Pangilinan J."/>
            <person name="Park H.-J."/>
            <person name="Ramirez L."/>
            <person name="Alfaro M."/>
            <person name="Sun H."/>
            <person name="Tritt A."/>
            <person name="Yoshinaga Y."/>
            <person name="Zwiers L.-H."/>
            <person name="Turgeon B."/>
            <person name="Goodwin S."/>
            <person name="Spatafora J."/>
            <person name="Crous P."/>
            <person name="Grigoriev I."/>
        </authorList>
    </citation>
    <scope>NUCLEOTIDE SEQUENCE</scope>
    <source>
        <strain evidence="1">CBS 121739</strain>
    </source>
</reference>
<gene>
    <name evidence="1" type="ORF">EJ05DRAFT_370807</name>
</gene>
<accession>A0A6A6W783</accession>
<evidence type="ECO:0000313" key="1">
    <source>
        <dbReference type="EMBL" id="KAF2757884.1"/>
    </source>
</evidence>
<dbReference type="GeneID" id="54482194"/>
<dbReference type="RefSeq" id="XP_033600335.1">
    <property type="nucleotide sequence ID" value="XM_033741140.1"/>
</dbReference>